<protein>
    <recommendedName>
        <fullName evidence="5">ETS domain-containing protein</fullName>
    </recommendedName>
</protein>
<sequence length="376" mass="41491">MTYFDVTGSSQNTSLIGIGHRIMEDVGRCGTSSPALSDSSKYSDNNQDSFNYRLLNAAKSSKGMDSNITLWQFLLELLVGNQHTHIIQWTNSEGEFKLINAEEVAKLWGLRKNKNNMNYDKLSRALRYYYDKNIIKKVMGQKFVYKFVSFPEIVKTENKIPFKVKMETLAQEYGQRIFPHFASYNAMDIKSSANQATTGTRQGSPPRTEDFNRSPVPKVNVMETVTDNKYLNVKTESVCTSPGMSLQQISPTTTVTVQKPKPIPLSLSLADTSSTALTAALGVPVPSPKIASSTFTTPLVLASPVIGPRTPFLHFWSSLSPITMSPRLATTSAFPFPAFATNQMTVSPMALPNFSNVESLATPALTSPTRKISCVL</sequence>
<dbReference type="Proteomes" id="UP001217089">
    <property type="component" value="Unassembled WGS sequence"/>
</dbReference>
<dbReference type="PRINTS" id="PR00454">
    <property type="entry name" value="ETSDOMAIN"/>
</dbReference>
<keyword evidence="7" id="KW-1185">Reference proteome</keyword>
<keyword evidence="2 3" id="KW-0238">DNA-binding</keyword>
<gene>
    <name evidence="6" type="ORF">KUTeg_020342</name>
</gene>
<dbReference type="SUPFAM" id="SSF46785">
    <property type="entry name" value="Winged helix' DNA-binding domain"/>
    <property type="match status" value="1"/>
</dbReference>
<keyword evidence="3" id="KW-0539">Nucleus</keyword>
<evidence type="ECO:0000256" key="2">
    <source>
        <dbReference type="ARBA" id="ARBA00023125"/>
    </source>
</evidence>
<evidence type="ECO:0000259" key="5">
    <source>
        <dbReference type="PROSITE" id="PS50061"/>
    </source>
</evidence>
<feature type="domain" description="ETS" evidence="5">
    <location>
        <begin position="68"/>
        <end position="148"/>
    </location>
</feature>
<comment type="similarity">
    <text evidence="1 3">Belongs to the ETS family.</text>
</comment>
<organism evidence="6 7">
    <name type="scientific">Tegillarca granosa</name>
    <name type="common">Malaysian cockle</name>
    <name type="synonym">Anadara granosa</name>
    <dbReference type="NCBI Taxonomy" id="220873"/>
    <lineage>
        <taxon>Eukaryota</taxon>
        <taxon>Metazoa</taxon>
        <taxon>Spiralia</taxon>
        <taxon>Lophotrochozoa</taxon>
        <taxon>Mollusca</taxon>
        <taxon>Bivalvia</taxon>
        <taxon>Autobranchia</taxon>
        <taxon>Pteriomorphia</taxon>
        <taxon>Arcoida</taxon>
        <taxon>Arcoidea</taxon>
        <taxon>Arcidae</taxon>
        <taxon>Tegillarca</taxon>
    </lineage>
</organism>
<comment type="subcellular location">
    <subcellularLocation>
        <location evidence="3">Nucleus</location>
    </subcellularLocation>
</comment>
<dbReference type="PANTHER" id="PTHR11849:SF133">
    <property type="entry name" value="ETS DOMAIN-CONTAINING PROTEIN"/>
    <property type="match status" value="1"/>
</dbReference>
<proteinExistence type="inferred from homology"/>
<dbReference type="PROSITE" id="PS00346">
    <property type="entry name" value="ETS_DOMAIN_2"/>
    <property type="match status" value="1"/>
</dbReference>
<dbReference type="SMART" id="SM00413">
    <property type="entry name" value="ETS"/>
    <property type="match status" value="1"/>
</dbReference>
<dbReference type="PROSITE" id="PS00345">
    <property type="entry name" value="ETS_DOMAIN_1"/>
    <property type="match status" value="1"/>
</dbReference>
<evidence type="ECO:0000313" key="7">
    <source>
        <dbReference type="Proteomes" id="UP001217089"/>
    </source>
</evidence>
<dbReference type="Gene3D" id="1.10.10.10">
    <property type="entry name" value="Winged helix-like DNA-binding domain superfamily/Winged helix DNA-binding domain"/>
    <property type="match status" value="1"/>
</dbReference>
<dbReference type="PROSITE" id="PS50061">
    <property type="entry name" value="ETS_DOMAIN_3"/>
    <property type="match status" value="1"/>
</dbReference>
<evidence type="ECO:0000256" key="3">
    <source>
        <dbReference type="RuleBase" id="RU004019"/>
    </source>
</evidence>
<accession>A0ABQ9E861</accession>
<feature type="compositionally biased region" description="Polar residues" evidence="4">
    <location>
        <begin position="194"/>
        <end position="205"/>
    </location>
</feature>
<dbReference type="InterPro" id="IPR036390">
    <property type="entry name" value="WH_DNA-bd_sf"/>
</dbReference>
<feature type="region of interest" description="Disordered" evidence="4">
    <location>
        <begin position="194"/>
        <end position="214"/>
    </location>
</feature>
<evidence type="ECO:0000313" key="6">
    <source>
        <dbReference type="EMBL" id="KAJ8301355.1"/>
    </source>
</evidence>
<comment type="caution">
    <text evidence="6">The sequence shown here is derived from an EMBL/GenBank/DDBJ whole genome shotgun (WGS) entry which is preliminary data.</text>
</comment>
<dbReference type="Pfam" id="PF00178">
    <property type="entry name" value="Ets"/>
    <property type="match status" value="1"/>
</dbReference>
<dbReference type="EMBL" id="JARBDR010000918">
    <property type="protein sequence ID" value="KAJ8301355.1"/>
    <property type="molecule type" value="Genomic_DNA"/>
</dbReference>
<reference evidence="6 7" key="1">
    <citation type="submission" date="2022-12" db="EMBL/GenBank/DDBJ databases">
        <title>Chromosome-level genome of Tegillarca granosa.</title>
        <authorList>
            <person name="Kim J."/>
        </authorList>
    </citation>
    <scope>NUCLEOTIDE SEQUENCE [LARGE SCALE GENOMIC DNA]</scope>
    <source>
        <strain evidence="6">Teg-2019</strain>
        <tissue evidence="6">Adductor muscle</tissue>
    </source>
</reference>
<dbReference type="InterPro" id="IPR000418">
    <property type="entry name" value="Ets_dom"/>
</dbReference>
<dbReference type="InterPro" id="IPR046328">
    <property type="entry name" value="ETS_fam"/>
</dbReference>
<name>A0ABQ9E861_TEGGR</name>
<dbReference type="InterPro" id="IPR036388">
    <property type="entry name" value="WH-like_DNA-bd_sf"/>
</dbReference>
<dbReference type="PANTHER" id="PTHR11849">
    <property type="entry name" value="ETS"/>
    <property type="match status" value="1"/>
</dbReference>
<evidence type="ECO:0000256" key="1">
    <source>
        <dbReference type="ARBA" id="ARBA00005562"/>
    </source>
</evidence>
<evidence type="ECO:0000256" key="4">
    <source>
        <dbReference type="SAM" id="MobiDB-lite"/>
    </source>
</evidence>